<dbReference type="KEGG" id="pchm:VFPPC_11521"/>
<accession>A0A179F0R9</accession>
<proteinExistence type="predicted"/>
<dbReference type="RefSeq" id="XP_018137101.1">
    <property type="nucleotide sequence ID" value="XM_018289682.1"/>
</dbReference>
<gene>
    <name evidence="2" type="ORF">VFPPC_11521</name>
</gene>
<comment type="caution">
    <text evidence="2">The sequence shown here is derived from an EMBL/GenBank/DDBJ whole genome shotgun (WGS) entry which is preliminary data.</text>
</comment>
<feature type="compositionally biased region" description="Basic and acidic residues" evidence="1">
    <location>
        <begin position="121"/>
        <end position="130"/>
    </location>
</feature>
<name>A0A179F0R9_METCM</name>
<organism evidence="2 3">
    <name type="scientific">Pochonia chlamydosporia 170</name>
    <dbReference type="NCBI Taxonomy" id="1380566"/>
    <lineage>
        <taxon>Eukaryota</taxon>
        <taxon>Fungi</taxon>
        <taxon>Dikarya</taxon>
        <taxon>Ascomycota</taxon>
        <taxon>Pezizomycotina</taxon>
        <taxon>Sordariomycetes</taxon>
        <taxon>Hypocreomycetidae</taxon>
        <taxon>Hypocreales</taxon>
        <taxon>Clavicipitaceae</taxon>
        <taxon>Pochonia</taxon>
    </lineage>
</organism>
<evidence type="ECO:0000313" key="3">
    <source>
        <dbReference type="Proteomes" id="UP000078397"/>
    </source>
</evidence>
<sequence length="207" mass="22977">MDDCNGNNDNTFTIPIIPHTEYEMLCVQASRRAGGDPTKSKRIIQDHLEKERQKIFIRARRISLQAQFDDNISSELVPMILTVVSLARSLKEKQIAIAQALGYEFTGDDHFVVDPEGKNGMDNTFEKEPSHSLSLPTAPHVVDVSPPPGKVSPNIKLSQRRTKPQRKVWKGQSAHTPRVGNRQSARLAARRATARLGASAPGRKPNP</sequence>
<feature type="region of interest" description="Disordered" evidence="1">
    <location>
        <begin position="121"/>
        <end position="207"/>
    </location>
</feature>
<dbReference type="AlphaFoldDB" id="A0A179F0R9"/>
<reference evidence="2 3" key="1">
    <citation type="journal article" date="2016" name="PLoS Pathog.">
        <title>Biosynthesis of antibiotic leucinostatins in bio-control fungus Purpureocillium lilacinum and their inhibition on phytophthora revealed by genome mining.</title>
        <authorList>
            <person name="Wang G."/>
            <person name="Liu Z."/>
            <person name="Lin R."/>
            <person name="Li E."/>
            <person name="Mao Z."/>
            <person name="Ling J."/>
            <person name="Yang Y."/>
            <person name="Yin W.B."/>
            <person name="Xie B."/>
        </authorList>
    </citation>
    <scope>NUCLEOTIDE SEQUENCE [LARGE SCALE GENOMIC DNA]</scope>
    <source>
        <strain evidence="2">170</strain>
    </source>
</reference>
<evidence type="ECO:0000313" key="2">
    <source>
        <dbReference type="EMBL" id="OAQ59021.1"/>
    </source>
</evidence>
<keyword evidence="3" id="KW-1185">Reference proteome</keyword>
<dbReference type="GeneID" id="28853676"/>
<dbReference type="EMBL" id="LSBJ02000012">
    <property type="protein sequence ID" value="OAQ59021.1"/>
    <property type="molecule type" value="Genomic_DNA"/>
</dbReference>
<dbReference type="Proteomes" id="UP000078397">
    <property type="component" value="Unassembled WGS sequence"/>
</dbReference>
<protein>
    <submittedName>
        <fullName evidence="2">Uncharacterized protein</fullName>
    </submittedName>
</protein>
<feature type="compositionally biased region" description="Basic residues" evidence="1">
    <location>
        <begin position="158"/>
        <end position="169"/>
    </location>
</feature>
<evidence type="ECO:0000256" key="1">
    <source>
        <dbReference type="SAM" id="MobiDB-lite"/>
    </source>
</evidence>